<dbReference type="OrthoDB" id="29851at2759"/>
<name>A0A6A0H5F4_HYAAZ</name>
<dbReference type="PANTHER" id="PTHR19375">
    <property type="entry name" value="HEAT SHOCK PROTEIN 70KDA"/>
    <property type="match status" value="1"/>
</dbReference>
<dbReference type="Gene3D" id="3.30.420.40">
    <property type="match status" value="4"/>
</dbReference>
<proteinExistence type="inferred from homology"/>
<dbReference type="AlphaFoldDB" id="A0A6A0H5F4"/>
<dbReference type="Gene3D" id="3.30.30.30">
    <property type="match status" value="1"/>
</dbReference>
<dbReference type="GO" id="GO:0140662">
    <property type="term" value="F:ATP-dependent protein folding chaperone"/>
    <property type="evidence" value="ECO:0007669"/>
    <property type="project" value="InterPro"/>
</dbReference>
<accession>A0A6A0H5F4</accession>
<keyword evidence="3" id="KW-0067">ATP-binding</keyword>
<evidence type="ECO:0000256" key="3">
    <source>
        <dbReference type="ARBA" id="ARBA00022840"/>
    </source>
</evidence>
<dbReference type="GO" id="GO:0005524">
    <property type="term" value="F:ATP binding"/>
    <property type="evidence" value="ECO:0007669"/>
    <property type="project" value="UniProtKB-KW"/>
</dbReference>
<evidence type="ECO:0000256" key="1">
    <source>
        <dbReference type="ARBA" id="ARBA00007381"/>
    </source>
</evidence>
<dbReference type="InterPro" id="IPR043129">
    <property type="entry name" value="ATPase_NBD"/>
</dbReference>
<reference evidence="4" key="1">
    <citation type="submission" date="2014-08" db="EMBL/GenBank/DDBJ databases">
        <authorList>
            <person name="Murali S."/>
            <person name="Richards S."/>
            <person name="Bandaranaike D."/>
            <person name="Bellair M."/>
            <person name="Blankenburg K."/>
            <person name="Chao H."/>
            <person name="Dinh H."/>
            <person name="Doddapaneni H."/>
            <person name="Dugan-Rocha S."/>
            <person name="Elkadiri S."/>
            <person name="Gnanaolivu R."/>
            <person name="Hughes D."/>
            <person name="Lee S."/>
            <person name="Li M."/>
            <person name="Ming W."/>
            <person name="Munidasa M."/>
            <person name="Muniz J."/>
            <person name="Nguyen L."/>
            <person name="Osuji N."/>
            <person name="Pu L.-L."/>
            <person name="Puazo M."/>
            <person name="Skinner E."/>
            <person name="Qu C."/>
            <person name="Quiroz J."/>
            <person name="Raj R."/>
            <person name="Weissenberger G."/>
            <person name="Xin Y."/>
            <person name="Zou X."/>
            <person name="Han Y."/>
            <person name="Worley K."/>
            <person name="Muzny D."/>
            <person name="Gibbs R."/>
        </authorList>
    </citation>
    <scope>NUCLEOTIDE SEQUENCE</scope>
    <source>
        <strain evidence="4">HAZT.00-mixed</strain>
        <tissue evidence="4">Whole organism</tissue>
    </source>
</reference>
<sequence length="344" mass="37372">MAKPTIGIDFGTAKCCVATVMNGKAEVLPNARGDKTTPSWVAFNDVQYLVGEEAKDQALFSSMSSIYGVKKILGRAYEDQSVTSYSERYAIITYEGNRPMIILLRNGDFMALRPELVAAMLLLRMKQEAEAALGEIGGAVVSVPACTTRSQREAIVTACKIADLELLDLICEPKAAALAYRHNIRSVENTGSAQNSSFSECLNLRQAHNVLVFDMGAGKLDASLLSVDYTEVRVLAASGDEDLGGDYLDWVLMKEIEKRTSLRIGGSSRIPRVQQIVMDFFGIKKLNMTVNAEEAIAEGAALWAHELVDSGKLKSISASATLITREDMMLKSGKSYGDVCHPIV</sequence>
<dbReference type="EMBL" id="JQDR03007558">
    <property type="protein sequence ID" value="KAA0198439.1"/>
    <property type="molecule type" value="Genomic_DNA"/>
</dbReference>
<dbReference type="Proteomes" id="UP000711488">
    <property type="component" value="Unassembled WGS sequence"/>
</dbReference>
<protein>
    <submittedName>
        <fullName evidence="4">Uncharacterized protein</fullName>
    </submittedName>
</protein>
<reference evidence="4" key="3">
    <citation type="submission" date="2019-06" db="EMBL/GenBank/DDBJ databases">
        <authorList>
            <person name="Poynton C."/>
            <person name="Hasenbein S."/>
            <person name="Benoit J.B."/>
            <person name="Sepulveda M.S."/>
            <person name="Poelchau M.F."/>
            <person name="Murali S.C."/>
            <person name="Chen S."/>
            <person name="Glastad K.M."/>
            <person name="Werren J.H."/>
            <person name="Vineis J.H."/>
            <person name="Bowen J.L."/>
            <person name="Friedrich M."/>
            <person name="Jones J."/>
            <person name="Robertson H.M."/>
            <person name="Feyereisen R."/>
            <person name="Mechler-Hickson A."/>
            <person name="Mathers N."/>
            <person name="Lee C.E."/>
            <person name="Colbourne J.K."/>
            <person name="Biales A."/>
            <person name="Johnston J.S."/>
            <person name="Wellborn G.A."/>
            <person name="Rosendale A.J."/>
            <person name="Cridge A.G."/>
            <person name="Munoz-Torres M.C."/>
            <person name="Bain P.A."/>
            <person name="Manny A.R."/>
            <person name="Major K.M."/>
            <person name="Lambert F.N."/>
            <person name="Vulpe C.D."/>
            <person name="Tuck P."/>
            <person name="Blalock B.J."/>
            <person name="Lin Y.-Y."/>
            <person name="Smith M.E."/>
            <person name="Ochoa-Acuna H."/>
            <person name="Chen M.-J.M."/>
            <person name="Childers C.P."/>
            <person name="Qu J."/>
            <person name="Dugan S."/>
            <person name="Lee S.L."/>
            <person name="Chao H."/>
            <person name="Dinh H."/>
            <person name="Han Y."/>
            <person name="Doddapaneni H."/>
            <person name="Worley K.C."/>
            <person name="Muzny D.M."/>
            <person name="Gibbs R.A."/>
            <person name="Richards S."/>
        </authorList>
    </citation>
    <scope>NUCLEOTIDE SEQUENCE</scope>
    <source>
        <strain evidence="4">HAZT.00-mixed</strain>
        <tissue evidence="4">Whole organism</tissue>
    </source>
</reference>
<dbReference type="Pfam" id="PF00012">
    <property type="entry name" value="HSP70"/>
    <property type="match status" value="2"/>
</dbReference>
<gene>
    <name evidence="4" type="ORF">HAZT_HAZT005726</name>
</gene>
<dbReference type="SUPFAM" id="SSF53067">
    <property type="entry name" value="Actin-like ATPase domain"/>
    <property type="match status" value="2"/>
</dbReference>
<dbReference type="PRINTS" id="PR00301">
    <property type="entry name" value="HEATSHOCK70"/>
</dbReference>
<comment type="similarity">
    <text evidence="1">Belongs to the heat shock protein 70 family.</text>
</comment>
<comment type="caution">
    <text evidence="4">The sequence shown here is derived from an EMBL/GenBank/DDBJ whole genome shotgun (WGS) entry which is preliminary data.</text>
</comment>
<dbReference type="InterPro" id="IPR013126">
    <property type="entry name" value="Hsp_70_fam"/>
</dbReference>
<organism evidence="4">
    <name type="scientific">Hyalella azteca</name>
    <name type="common">Amphipod</name>
    <dbReference type="NCBI Taxonomy" id="294128"/>
    <lineage>
        <taxon>Eukaryota</taxon>
        <taxon>Metazoa</taxon>
        <taxon>Ecdysozoa</taxon>
        <taxon>Arthropoda</taxon>
        <taxon>Crustacea</taxon>
        <taxon>Multicrustacea</taxon>
        <taxon>Malacostraca</taxon>
        <taxon>Eumalacostraca</taxon>
        <taxon>Peracarida</taxon>
        <taxon>Amphipoda</taxon>
        <taxon>Senticaudata</taxon>
        <taxon>Talitrida</taxon>
        <taxon>Talitroidea</taxon>
        <taxon>Hyalellidae</taxon>
        <taxon>Hyalella</taxon>
    </lineage>
</organism>
<keyword evidence="2" id="KW-0547">Nucleotide-binding</keyword>
<evidence type="ECO:0000313" key="4">
    <source>
        <dbReference type="EMBL" id="KAA0198439.1"/>
    </source>
</evidence>
<dbReference type="Gene3D" id="3.90.640.10">
    <property type="entry name" value="Actin, Chain A, domain 4"/>
    <property type="match status" value="1"/>
</dbReference>
<reference evidence="4" key="2">
    <citation type="journal article" date="2018" name="Environ. Sci. Technol.">
        <title>The Toxicogenome of Hyalella azteca: A Model for Sediment Ecotoxicology and Evolutionary Toxicology.</title>
        <authorList>
            <person name="Poynton H.C."/>
            <person name="Hasenbein S."/>
            <person name="Benoit J.B."/>
            <person name="Sepulveda M.S."/>
            <person name="Poelchau M.F."/>
            <person name="Hughes D.S.T."/>
            <person name="Murali S.C."/>
            <person name="Chen S."/>
            <person name="Glastad K.M."/>
            <person name="Goodisman M.A.D."/>
            <person name="Werren J.H."/>
            <person name="Vineis J.H."/>
            <person name="Bowen J.L."/>
            <person name="Friedrich M."/>
            <person name="Jones J."/>
            <person name="Robertson H.M."/>
            <person name="Feyereisen R."/>
            <person name="Mechler-Hickson A."/>
            <person name="Mathers N."/>
            <person name="Lee C.E."/>
            <person name="Colbourne J.K."/>
            <person name="Biales A."/>
            <person name="Johnston J.S."/>
            <person name="Wellborn G.A."/>
            <person name="Rosendale A.J."/>
            <person name="Cridge A.G."/>
            <person name="Munoz-Torres M.C."/>
            <person name="Bain P.A."/>
            <person name="Manny A.R."/>
            <person name="Major K.M."/>
            <person name="Lambert F.N."/>
            <person name="Vulpe C.D."/>
            <person name="Tuck P."/>
            <person name="Blalock B.J."/>
            <person name="Lin Y.Y."/>
            <person name="Smith M.E."/>
            <person name="Ochoa-Acuna H."/>
            <person name="Chen M.M."/>
            <person name="Childers C.P."/>
            <person name="Qu J."/>
            <person name="Dugan S."/>
            <person name="Lee S.L."/>
            <person name="Chao H."/>
            <person name="Dinh H."/>
            <person name="Han Y."/>
            <person name="Doddapaneni H."/>
            <person name="Worley K.C."/>
            <person name="Muzny D.M."/>
            <person name="Gibbs R.A."/>
            <person name="Richards S."/>
        </authorList>
    </citation>
    <scope>NUCLEOTIDE SEQUENCE</scope>
    <source>
        <strain evidence="4">HAZT.00-mixed</strain>
        <tissue evidence="4">Whole organism</tissue>
    </source>
</reference>
<evidence type="ECO:0000256" key="2">
    <source>
        <dbReference type="ARBA" id="ARBA00022741"/>
    </source>
</evidence>